<dbReference type="InterPro" id="IPR036511">
    <property type="entry name" value="TGT-like_sf"/>
</dbReference>
<comment type="caution">
    <text evidence="7">Lacks conserved residue(s) required for the propagation of feature annotation.</text>
</comment>
<dbReference type="CDD" id="cd21149">
    <property type="entry name" value="PUA_archaeosine_TGT"/>
    <property type="match status" value="1"/>
</dbReference>
<dbReference type="InterPro" id="IPR015947">
    <property type="entry name" value="PUA-like_sf"/>
</dbReference>
<keyword evidence="5 7" id="KW-0479">Metal-binding</keyword>
<keyword evidence="2 7" id="KW-0328">Glycosyltransferase</keyword>
<dbReference type="STRING" id="74969.FAD_1747"/>
<dbReference type="Gene3D" id="3.10.450.90">
    <property type="entry name" value="ArcTGT, C2 domain"/>
    <property type="match status" value="1"/>
</dbReference>
<dbReference type="RefSeq" id="WP_048074045.1">
    <property type="nucleotide sequence ID" value="NZ_CP015363.1"/>
</dbReference>
<accession>A0A1V0N679</accession>
<dbReference type="InterPro" id="IPR004804">
    <property type="entry name" value="TgtA"/>
</dbReference>
<dbReference type="Proteomes" id="UP000192050">
    <property type="component" value="Chromosome"/>
</dbReference>
<keyword evidence="6 7" id="KW-0862">Zinc</keyword>
<dbReference type="UniPathway" id="UPA00393"/>
<dbReference type="KEGG" id="fai:FAD_1747"/>
<evidence type="ECO:0000256" key="7">
    <source>
        <dbReference type="HAMAP-Rule" id="MF_01634"/>
    </source>
</evidence>
<dbReference type="InterPro" id="IPR036974">
    <property type="entry name" value="PUA_sf"/>
</dbReference>
<evidence type="ECO:0000259" key="9">
    <source>
        <dbReference type="Pfam" id="PF01702"/>
    </source>
</evidence>
<dbReference type="PANTHER" id="PTHR46499:SF1">
    <property type="entry name" value="QUEUINE TRNA-RIBOSYLTRANSFERASE"/>
    <property type="match status" value="1"/>
</dbReference>
<dbReference type="InterPro" id="IPR029402">
    <property type="entry name" value="TGT_C2"/>
</dbReference>
<feature type="domain" description="tRNA-guanine(15) transglycosylase-like" evidence="9">
    <location>
        <begin position="10"/>
        <end position="328"/>
    </location>
</feature>
<dbReference type="SUPFAM" id="SSF88697">
    <property type="entry name" value="PUA domain-like"/>
    <property type="match status" value="1"/>
</dbReference>
<dbReference type="EC" id="2.4.2.48" evidence="7"/>
<evidence type="ECO:0000256" key="4">
    <source>
        <dbReference type="ARBA" id="ARBA00022694"/>
    </source>
</evidence>
<proteinExistence type="inferred from homology"/>
<dbReference type="InterPro" id="IPR038250">
    <property type="entry name" value="TGT_C2_sf"/>
</dbReference>
<keyword evidence="12" id="KW-1185">Reference proteome</keyword>
<reference evidence="11 12" key="1">
    <citation type="submission" date="2011-10" db="EMBL/GenBank/DDBJ databases">
        <title>Metabolic and evolutionary patterns in the extreme acidophile Ferroplasma acidiphilum.</title>
        <authorList>
            <person name="Golyshina O.V."/>
            <person name="Kozyavkin S.A."/>
            <person name="Tatusov R.L."/>
            <person name="Slesarev A.I."/>
            <person name="Golyshin P.N."/>
        </authorList>
    </citation>
    <scope>NUCLEOTIDE SEQUENCE [LARGE SCALE GENOMIC DNA]</scope>
    <source>
        <strain evidence="12">Y</strain>
    </source>
</reference>
<comment type="similarity">
    <text evidence="7">Belongs to the archaeosine tRNA-ribosyltransferase family.</text>
</comment>
<comment type="cofactor">
    <cofactor evidence="7">
        <name>Zn(2+)</name>
        <dbReference type="ChEBI" id="CHEBI:29105"/>
    </cofactor>
    <text evidence="7">Binds 1 zinc ion per subunit.</text>
</comment>
<feature type="binding site" evidence="7">
    <location>
        <position position="121"/>
    </location>
    <ligand>
        <name>substrate</name>
    </ligand>
</feature>
<dbReference type="InterPro" id="IPR050076">
    <property type="entry name" value="ArchSynthase1/Queuine_TRR"/>
</dbReference>
<evidence type="ECO:0000259" key="10">
    <source>
        <dbReference type="Pfam" id="PF14810"/>
    </source>
</evidence>
<dbReference type="EMBL" id="CP015363">
    <property type="protein sequence ID" value="ARD85586.1"/>
    <property type="molecule type" value="Genomic_DNA"/>
</dbReference>
<evidence type="ECO:0000256" key="1">
    <source>
        <dbReference type="ARBA" id="ARBA00005030"/>
    </source>
</evidence>
<evidence type="ECO:0000259" key="8">
    <source>
        <dbReference type="Pfam" id="PF01472"/>
    </source>
</evidence>
<dbReference type="Gene3D" id="2.30.130.10">
    <property type="entry name" value="PUA domain"/>
    <property type="match status" value="1"/>
</dbReference>
<dbReference type="OrthoDB" id="6871at2157"/>
<evidence type="ECO:0000256" key="3">
    <source>
        <dbReference type="ARBA" id="ARBA00022679"/>
    </source>
</evidence>
<comment type="catalytic activity">
    <reaction evidence="7">
        <text>guanosine(15) in tRNA + 7-cyano-7-carbaguanine = 7-cyano-7-carbaguanosine(15) in tRNA + guanine</text>
        <dbReference type="Rhea" id="RHEA:43164"/>
        <dbReference type="Rhea" id="RHEA-COMP:10371"/>
        <dbReference type="Rhea" id="RHEA-COMP:10372"/>
        <dbReference type="ChEBI" id="CHEBI:16235"/>
        <dbReference type="ChEBI" id="CHEBI:45075"/>
        <dbReference type="ChEBI" id="CHEBI:74269"/>
        <dbReference type="ChEBI" id="CHEBI:82850"/>
        <dbReference type="EC" id="2.4.2.48"/>
    </reaction>
</comment>
<dbReference type="SUPFAM" id="SSF88802">
    <property type="entry name" value="Pre-PUA domain"/>
    <property type="match status" value="1"/>
</dbReference>
<dbReference type="InterPro" id="IPR002616">
    <property type="entry name" value="tRNA_ribo_trans-like"/>
</dbReference>
<comment type="function">
    <text evidence="7">Exchanges the guanine residue with 7-cyano-7-deazaguanine (preQ0) at position 15 in the dihydrouridine loop (D-loop) of archaeal tRNAs.</text>
</comment>
<comment type="pathway">
    <text evidence="1 7">tRNA modification; archaeosine-tRNA biosynthesis.</text>
</comment>
<dbReference type="NCBIfam" id="TIGR00449">
    <property type="entry name" value="tgt_general"/>
    <property type="match status" value="1"/>
</dbReference>
<evidence type="ECO:0000256" key="5">
    <source>
        <dbReference type="ARBA" id="ARBA00022723"/>
    </source>
</evidence>
<dbReference type="InterPro" id="IPR002478">
    <property type="entry name" value="PUA"/>
</dbReference>
<dbReference type="GeneID" id="84218368"/>
<dbReference type="Pfam" id="PF14810">
    <property type="entry name" value="TGT_C2"/>
    <property type="match status" value="1"/>
</dbReference>
<name>A0A1V0N679_9ARCH</name>
<dbReference type="PROSITE" id="PS50890">
    <property type="entry name" value="PUA"/>
    <property type="match status" value="1"/>
</dbReference>
<keyword evidence="3 7" id="KW-0808">Transferase</keyword>
<dbReference type="GeneID" id="16025022"/>
<evidence type="ECO:0000256" key="2">
    <source>
        <dbReference type="ARBA" id="ARBA00022676"/>
    </source>
</evidence>
<sequence length="625" mass="71585">MQMFFREGLARIGKFSTPHGDIETPTVMPVINPNLNFLTKEELKSIGVQAVITNSYIIKRTASLEQDALKHGVHRLINFDGPIMTDSGTFQSYVYGDIEYGNKEIVQFQKDIGSDIITILDIFTKPQDSYEQAKAAVYETSRRLQEVNTPDSIIAGPIQGSIYPDLRRESARLMSEASYLPIGGVVPLLESYRYSDLVNIIINSKLNSDFSKPVHLFGGGHPMFFAFSVLLGVDIFDSASYIKYAKDNRVLYTEGTRNLKEIRDFPEWSPLFNKYSPVELIKADEKTRLKLLSLHNLKAIFNEITEIKERIYENTLYQYVEEKSMAHPALYRAYLEMLDHNLEPFWNISLKSPLYFFNSSTYKNTFIKRLVKFTEDYISNGKKTVLVSYRQWRHGFPVSDDILRSYETTDYNFLIEWNDIFIPMELENTYPVSQMVPSGVLDKIYRDDYIAWLKSINNDISFYDPSITGSEKIRNYSHSKINEVFHLQFKARKNLFVNSDKIIKSKATGHIRNIKRGEKIIATMRNDGFLTLSIYGGKLLNDMLDFPASRVIVTDDSGEFNSQGYNVFFKFVEDCDREIIAGNDVMVTSASGDLYAVGHATVSGKEMGFYRNGIAVKVHEGINKL</sequence>
<feature type="active site" description="Nucleophile" evidence="7">
    <location>
        <position position="86"/>
    </location>
</feature>
<dbReference type="Pfam" id="PF01472">
    <property type="entry name" value="PUA"/>
    <property type="match status" value="1"/>
</dbReference>
<gene>
    <name evidence="7" type="primary">tgtA</name>
    <name evidence="11" type="ORF">FAD_1747</name>
</gene>
<dbReference type="PANTHER" id="PTHR46499">
    <property type="entry name" value="QUEUINE TRNA-RIBOSYLTRANSFERASE"/>
    <property type="match status" value="1"/>
</dbReference>
<dbReference type="HAMAP" id="MF_01634">
    <property type="entry name" value="TgtA_arch"/>
    <property type="match status" value="1"/>
</dbReference>
<dbReference type="NCBIfam" id="TIGR00432">
    <property type="entry name" value="arcsn_tRNA_tgt"/>
    <property type="match status" value="1"/>
</dbReference>
<dbReference type="SUPFAM" id="SSF51713">
    <property type="entry name" value="tRNA-guanine transglycosylase"/>
    <property type="match status" value="1"/>
</dbReference>
<organism evidence="11 12">
    <name type="scientific">Ferroplasma acidiphilum</name>
    <dbReference type="NCBI Taxonomy" id="74969"/>
    <lineage>
        <taxon>Archaea</taxon>
        <taxon>Methanobacteriati</taxon>
        <taxon>Thermoplasmatota</taxon>
        <taxon>Thermoplasmata</taxon>
        <taxon>Thermoplasmatales</taxon>
        <taxon>Ferroplasmaceae</taxon>
        <taxon>Ferroplasma</taxon>
    </lineage>
</organism>
<dbReference type="GO" id="GO:0008270">
    <property type="term" value="F:zinc ion binding"/>
    <property type="evidence" value="ECO:0007669"/>
    <property type="project" value="UniProtKB-UniRule"/>
</dbReference>
<dbReference type="GO" id="GO:0003723">
    <property type="term" value="F:RNA binding"/>
    <property type="evidence" value="ECO:0007669"/>
    <property type="project" value="InterPro"/>
</dbReference>
<dbReference type="GO" id="GO:0005737">
    <property type="term" value="C:cytoplasm"/>
    <property type="evidence" value="ECO:0007669"/>
    <property type="project" value="TreeGrafter"/>
</dbReference>
<evidence type="ECO:0000313" key="12">
    <source>
        <dbReference type="Proteomes" id="UP000192050"/>
    </source>
</evidence>
<evidence type="ECO:0000313" key="11">
    <source>
        <dbReference type="EMBL" id="ARD85586.1"/>
    </source>
</evidence>
<dbReference type="Pfam" id="PF01702">
    <property type="entry name" value="TGT"/>
    <property type="match status" value="1"/>
</dbReference>
<dbReference type="GO" id="GO:0002099">
    <property type="term" value="P:tRNA wobble guanine modification"/>
    <property type="evidence" value="ECO:0007669"/>
    <property type="project" value="TreeGrafter"/>
</dbReference>
<evidence type="ECO:0000256" key="6">
    <source>
        <dbReference type="ARBA" id="ARBA00022833"/>
    </source>
</evidence>
<dbReference type="Gene3D" id="3.20.20.105">
    <property type="entry name" value="Queuine tRNA-ribosyltransferase-like"/>
    <property type="match status" value="1"/>
</dbReference>
<keyword evidence="4 7" id="KW-0819">tRNA processing</keyword>
<feature type="domain" description="PUA" evidence="8">
    <location>
        <begin position="550"/>
        <end position="621"/>
    </location>
</feature>
<dbReference type="AlphaFoldDB" id="A0A1V0N679"/>
<dbReference type="GO" id="GO:0016763">
    <property type="term" value="F:pentosyltransferase activity"/>
    <property type="evidence" value="ECO:0007669"/>
    <property type="project" value="UniProtKB-UniRule"/>
</dbReference>
<feature type="binding site" evidence="7">
    <location>
        <position position="184"/>
    </location>
    <ligand>
        <name>substrate</name>
    </ligand>
</feature>
<protein>
    <recommendedName>
        <fullName evidence="7">tRNA-guanine(15) transglycosylase</fullName>
        <ecNumber evidence="7">2.4.2.48</ecNumber>
    </recommendedName>
    <alternativeName>
        <fullName evidence="7">7-cyano-7-deazaguanine tRNA-ribosyltransferase</fullName>
    </alternativeName>
    <alternativeName>
        <fullName evidence="7">Archaeal tRNA-guanine transglycosylase</fullName>
    </alternativeName>
</protein>
<feature type="domain" description="tRNA-guanine transglycosylase patch-forming" evidence="10">
    <location>
        <begin position="480"/>
        <end position="547"/>
    </location>
</feature>